<dbReference type="Proteomes" id="UP000182985">
    <property type="component" value="Unassembled WGS sequence"/>
</dbReference>
<reference evidence="5 6" key="1">
    <citation type="submission" date="2016-10" db="EMBL/GenBank/DDBJ databases">
        <title>The Draft Genome Sequence of the Potato Rhizosphere Bacteria Ochrobactrum sp. IPA7.2.</title>
        <authorList>
            <person name="Gogoleva N.E."/>
            <person name="Khlopko Y.A."/>
            <person name="Burygin G.L."/>
            <person name="Plotnikov A.O."/>
        </authorList>
    </citation>
    <scope>NUCLEOTIDE SEQUENCE [LARGE SCALE GENOMIC DNA]</scope>
    <source>
        <strain evidence="5 6">IPA7.2</strain>
    </source>
</reference>
<dbReference type="InterPro" id="IPR034733">
    <property type="entry name" value="AcCoA_carboxyl_beta"/>
</dbReference>
<comment type="similarity">
    <text evidence="1">Belongs to the AccD/PCCB family.</text>
</comment>
<dbReference type="InterPro" id="IPR011763">
    <property type="entry name" value="COA_CT_C"/>
</dbReference>
<sequence length="535" mass="56859">MAVLKSEISTRSASFEANRKAMLAAIDVVGEASRIAIDGGGEKARERHVARGKLLPRERVAQLLDPGAPFLEVGLTAAHGMYGGAAPSGGIITGIGRVSGRDCMIVCNDATVKGGTYYPVTVKKHLRAQEIAGENRLPCIYLVDSGGANLPNQDEVFPDRDHFGRIFYNQAQMSAAGIPQVAVVMGSCTAGGAYVPAMSDETVIVRGQGTIFLAGPPLVKAATGEVVTAEDLGGGDVHTRLSGVADHLANDDAHALQIARAIAANLNSEKCEFIPRGDSAAPLYDPEEILGVVSADTRIPYDVREVITRLVDGSDFDEFKARYGTTLVCGFASVYGMPAGIIANNGVLFSEAALKGAHFIELCCQRNIPLVFLQNITGFMVGRKYEAEGIAKHGAKLVTAVATANVPKITMLIGASYGAGNYGMAGRAYSPRFLWTWPNSRIAVMGGEQAAGVLATVKRDGIERTGGTWSADEEAEFKRPTLAMFERQSHPLYASARLWDDGIVDPRKSREVLGLSLSATLNAPVEPTRFGLFRM</sequence>
<evidence type="ECO:0000256" key="2">
    <source>
        <dbReference type="ARBA" id="ARBA00046317"/>
    </source>
</evidence>
<keyword evidence="6" id="KW-1185">Reference proteome</keyword>
<comment type="pathway">
    <text evidence="2">Amino-acid degradation; L-leucine degradation.</text>
</comment>
<gene>
    <name evidence="5" type="ORF">BLA27_12460</name>
</gene>
<organism evidence="5 6">
    <name type="scientific">Brucella cytisi</name>
    <dbReference type="NCBI Taxonomy" id="407152"/>
    <lineage>
        <taxon>Bacteria</taxon>
        <taxon>Pseudomonadati</taxon>
        <taxon>Pseudomonadota</taxon>
        <taxon>Alphaproteobacteria</taxon>
        <taxon>Hyphomicrobiales</taxon>
        <taxon>Brucellaceae</taxon>
        <taxon>Brucella/Ochrobactrum group</taxon>
        <taxon>Brucella</taxon>
    </lineage>
</organism>
<dbReference type="RefSeq" id="WP_071632036.1">
    <property type="nucleotide sequence ID" value="NZ_MOEC01000011.1"/>
</dbReference>
<dbReference type="AlphaFoldDB" id="A0A1J6HXX4"/>
<dbReference type="Gene3D" id="3.90.226.10">
    <property type="entry name" value="2-enoyl-CoA Hydratase, Chain A, domain 1"/>
    <property type="match status" value="2"/>
</dbReference>
<feature type="domain" description="CoA carboxyltransferase N-terminal" evidence="3">
    <location>
        <begin position="22"/>
        <end position="278"/>
    </location>
</feature>
<dbReference type="InterPro" id="IPR029045">
    <property type="entry name" value="ClpP/crotonase-like_dom_sf"/>
</dbReference>
<dbReference type="PANTHER" id="PTHR22855">
    <property type="entry name" value="ACETYL, PROPIONYL, PYRUVATE, AND GLUTACONYL CARBOXYLASE-RELATED"/>
    <property type="match status" value="1"/>
</dbReference>
<evidence type="ECO:0000313" key="5">
    <source>
        <dbReference type="EMBL" id="OIS93079.1"/>
    </source>
</evidence>
<accession>A0A1J6HXX4</accession>
<dbReference type="Pfam" id="PF01039">
    <property type="entry name" value="Carboxyl_trans"/>
    <property type="match status" value="1"/>
</dbReference>
<proteinExistence type="inferred from homology"/>
<dbReference type="GO" id="GO:0006552">
    <property type="term" value="P:L-leucine catabolic process"/>
    <property type="evidence" value="ECO:0007669"/>
    <property type="project" value="TreeGrafter"/>
</dbReference>
<dbReference type="GO" id="GO:1905202">
    <property type="term" value="C:methylcrotonoyl-CoA carboxylase complex"/>
    <property type="evidence" value="ECO:0007669"/>
    <property type="project" value="TreeGrafter"/>
</dbReference>
<feature type="domain" description="CoA carboxyltransferase C-terminal" evidence="4">
    <location>
        <begin position="282"/>
        <end position="527"/>
    </location>
</feature>
<protein>
    <submittedName>
        <fullName evidence="5">Methylcrotonoyl-CoA carboxylase</fullName>
    </submittedName>
</protein>
<dbReference type="PANTHER" id="PTHR22855:SF13">
    <property type="entry name" value="METHYLCROTONOYL-COA CARBOXYLASE BETA CHAIN, MITOCHONDRIAL"/>
    <property type="match status" value="1"/>
</dbReference>
<name>A0A1J6HXX4_9HYPH</name>
<evidence type="ECO:0000259" key="4">
    <source>
        <dbReference type="PROSITE" id="PS50989"/>
    </source>
</evidence>
<dbReference type="FunFam" id="3.90.226.10:FF:000007">
    <property type="entry name" value="Methylcrotonoyl-CoA carboxylase subunit beta"/>
    <property type="match status" value="1"/>
</dbReference>
<evidence type="ECO:0000313" key="6">
    <source>
        <dbReference type="Proteomes" id="UP000182985"/>
    </source>
</evidence>
<comment type="caution">
    <text evidence="5">The sequence shown here is derived from an EMBL/GenBank/DDBJ whole genome shotgun (WGS) entry which is preliminary data.</text>
</comment>
<dbReference type="SUPFAM" id="SSF52096">
    <property type="entry name" value="ClpP/crotonase"/>
    <property type="match status" value="2"/>
</dbReference>
<dbReference type="FunFam" id="3.90.226.10:FF:000004">
    <property type="entry name" value="Methylcrotonoyl-CoA carboxylase beta chain"/>
    <property type="match status" value="1"/>
</dbReference>
<dbReference type="PROSITE" id="PS50980">
    <property type="entry name" value="COA_CT_NTER"/>
    <property type="match status" value="1"/>
</dbReference>
<dbReference type="OrthoDB" id="9803706at2"/>
<dbReference type="InterPro" id="IPR045190">
    <property type="entry name" value="MCCB/AccD1-like"/>
</dbReference>
<dbReference type="InterPro" id="IPR011762">
    <property type="entry name" value="COA_CT_N"/>
</dbReference>
<evidence type="ECO:0000256" key="1">
    <source>
        <dbReference type="ARBA" id="ARBA00006102"/>
    </source>
</evidence>
<dbReference type="GO" id="GO:0004485">
    <property type="term" value="F:methylcrotonoyl-CoA carboxylase activity"/>
    <property type="evidence" value="ECO:0007669"/>
    <property type="project" value="TreeGrafter"/>
</dbReference>
<evidence type="ECO:0000259" key="3">
    <source>
        <dbReference type="PROSITE" id="PS50980"/>
    </source>
</evidence>
<dbReference type="PROSITE" id="PS50989">
    <property type="entry name" value="COA_CT_CTER"/>
    <property type="match status" value="1"/>
</dbReference>
<dbReference type="EMBL" id="MOEC01000011">
    <property type="protein sequence ID" value="OIS93079.1"/>
    <property type="molecule type" value="Genomic_DNA"/>
</dbReference>